<protein>
    <recommendedName>
        <fullName evidence="2">Transcription activator GCR1-like domain-containing protein</fullName>
    </recommendedName>
</protein>
<organism evidence="3 4">
    <name type="scientific">Rozella allomycis (strain CSF55)</name>
    <dbReference type="NCBI Taxonomy" id="988480"/>
    <lineage>
        <taxon>Eukaryota</taxon>
        <taxon>Fungi</taxon>
        <taxon>Fungi incertae sedis</taxon>
        <taxon>Cryptomycota</taxon>
        <taxon>Cryptomycota incertae sedis</taxon>
        <taxon>Rozella</taxon>
    </lineage>
</organism>
<evidence type="ECO:0000313" key="4">
    <source>
        <dbReference type="Proteomes" id="UP000281549"/>
    </source>
</evidence>
<dbReference type="Proteomes" id="UP000281549">
    <property type="component" value="Unassembled WGS sequence"/>
</dbReference>
<dbReference type="AlphaFoldDB" id="A0A4P9YPE0"/>
<feature type="domain" description="Transcription activator GCR1-like" evidence="2">
    <location>
        <begin position="268"/>
        <end position="312"/>
    </location>
</feature>
<name>A0A4P9YPE0_ROZAC</name>
<feature type="compositionally biased region" description="Polar residues" evidence="1">
    <location>
        <begin position="209"/>
        <end position="223"/>
    </location>
</feature>
<feature type="region of interest" description="Disordered" evidence="1">
    <location>
        <begin position="145"/>
        <end position="257"/>
    </location>
</feature>
<accession>A0A4P9YPE0</accession>
<gene>
    <name evidence="3" type="ORF">ROZALSC1DRAFT_27116</name>
</gene>
<dbReference type="InterPro" id="IPR022210">
    <property type="entry name" value="TF_GCR1-like"/>
</dbReference>
<evidence type="ECO:0000256" key="1">
    <source>
        <dbReference type="SAM" id="MobiDB-lite"/>
    </source>
</evidence>
<sequence>VFSFAEDAINAVLAARHGQEGCAGVVNFLTMLISYRKLFITNAAIIYDNAVLDRDVRTQDIFKALPFCTKEFRHWSQNDCKRQYQALREHPSFNFENIQNEKLSELLSQLREFGAIVHKTQIDENAKVLQRLERIEKKLAIDQTSSSETHFNPWTPLKTKSRPSSPVVARVPLPSLESPRKSESPKRRRFKPNPNNPRRTCLEILNLGTDDNQLSTKSNSQFTKPAAPTAQATLRQDKKVDSNASPQSGWSGKVPLLSDPILQSGPQKCTTVKDMWNAYAYGSDSYPPWRKLEEMYGAKWRRSGTSRTTWSRMIKGIIMLEVIFFEHGDKMLAFVETELNIQTLTQLNKVVNDWHDWPNSIKSIRDESKRLKEKSKHIIEWLLVRAGGLNTSKSQT</sequence>
<dbReference type="EMBL" id="ML004951">
    <property type="protein sequence ID" value="RKP21474.1"/>
    <property type="molecule type" value="Genomic_DNA"/>
</dbReference>
<dbReference type="Pfam" id="PF12550">
    <property type="entry name" value="GCR1_C"/>
    <property type="match status" value="1"/>
</dbReference>
<evidence type="ECO:0000313" key="3">
    <source>
        <dbReference type="EMBL" id="RKP21474.1"/>
    </source>
</evidence>
<reference evidence="4" key="1">
    <citation type="journal article" date="2018" name="Nat. Microbiol.">
        <title>Leveraging single-cell genomics to expand the fungal tree of life.</title>
        <authorList>
            <person name="Ahrendt S.R."/>
            <person name="Quandt C.A."/>
            <person name="Ciobanu D."/>
            <person name="Clum A."/>
            <person name="Salamov A."/>
            <person name="Andreopoulos B."/>
            <person name="Cheng J.F."/>
            <person name="Woyke T."/>
            <person name="Pelin A."/>
            <person name="Henrissat B."/>
            <person name="Reynolds N.K."/>
            <person name="Benny G.L."/>
            <person name="Smith M.E."/>
            <person name="James T.Y."/>
            <person name="Grigoriev I.V."/>
        </authorList>
    </citation>
    <scope>NUCLEOTIDE SEQUENCE [LARGE SCALE GENOMIC DNA]</scope>
    <source>
        <strain evidence="4">CSF55</strain>
    </source>
</reference>
<evidence type="ECO:0000259" key="2">
    <source>
        <dbReference type="Pfam" id="PF12550"/>
    </source>
</evidence>
<feature type="non-terminal residue" evidence="3">
    <location>
        <position position="1"/>
    </location>
</feature>
<proteinExistence type="predicted"/>